<proteinExistence type="predicted"/>
<dbReference type="AlphaFoldDB" id="A0A7G7BJA1"/>
<accession>A0A7G7BJA1</accession>
<organism evidence="1 2">
    <name type="scientific">Streptomyces finlayi</name>
    <dbReference type="NCBI Taxonomy" id="67296"/>
    <lineage>
        <taxon>Bacteria</taxon>
        <taxon>Bacillati</taxon>
        <taxon>Actinomycetota</taxon>
        <taxon>Actinomycetes</taxon>
        <taxon>Kitasatosporales</taxon>
        <taxon>Streptomycetaceae</taxon>
        <taxon>Streptomyces</taxon>
    </lineage>
</organism>
<name>A0A7G7BJA1_9ACTN</name>
<gene>
    <name evidence="1" type="ORF">F0344_13005</name>
</gene>
<evidence type="ECO:0000313" key="1">
    <source>
        <dbReference type="EMBL" id="QNE75416.1"/>
    </source>
</evidence>
<dbReference type="RefSeq" id="WP_185298945.1">
    <property type="nucleotide sequence ID" value="NZ_CP045702.1"/>
</dbReference>
<dbReference type="KEGG" id="sfiy:F0344_13005"/>
<evidence type="ECO:0000313" key="2">
    <source>
        <dbReference type="Proteomes" id="UP000515307"/>
    </source>
</evidence>
<sequence length="65" mass="7463">MSAAESRHPIYPPVRPRLTVEELLAAKNTQPITSLDDLKADTFESDEELEEFLAFIYAERRRDVA</sequence>
<dbReference type="Proteomes" id="UP000515307">
    <property type="component" value="Chromosome"/>
</dbReference>
<keyword evidence="2" id="KW-1185">Reference proteome</keyword>
<reference evidence="2" key="1">
    <citation type="submission" date="2019-10" db="EMBL/GenBank/DDBJ databases">
        <title>Antimicrobial potential of Antarctic Bacteria.</title>
        <authorList>
            <person name="Benaud N."/>
            <person name="Edwards R.J."/>
            <person name="Ferrari B.C."/>
        </authorList>
    </citation>
    <scope>NUCLEOTIDE SEQUENCE [LARGE SCALE GENOMIC DNA]</scope>
    <source>
        <strain evidence="2">NBSH44</strain>
    </source>
</reference>
<protein>
    <submittedName>
        <fullName evidence="1">Uncharacterized protein</fullName>
    </submittedName>
</protein>
<dbReference type="EMBL" id="CP045702">
    <property type="protein sequence ID" value="QNE75416.1"/>
    <property type="molecule type" value="Genomic_DNA"/>
</dbReference>